<dbReference type="InterPro" id="IPR005149">
    <property type="entry name" value="Tscrpt_reg_PadR_N"/>
</dbReference>
<organism evidence="2 3">
    <name type="scientific">Brevibacillus choshinensis</name>
    <dbReference type="NCBI Taxonomy" id="54911"/>
    <lineage>
        <taxon>Bacteria</taxon>
        <taxon>Bacillati</taxon>
        <taxon>Bacillota</taxon>
        <taxon>Bacilli</taxon>
        <taxon>Bacillales</taxon>
        <taxon>Paenibacillaceae</taxon>
        <taxon>Brevibacillus</taxon>
    </lineage>
</organism>
<dbReference type="Proteomes" id="UP000596248">
    <property type="component" value="Chromosome"/>
</dbReference>
<sequence>MYELFVLGELMTGDKHGYMLQDVLKNAVGLVRKISSGTLYPLLSRMTEAGWIHLQVEEETKGGRTRKIYGITEAGREKFYEMMASPLDADAGAETELTFRFKMVYFQYVTKEVRLDCLEQYLQIVEKNYRYVSQFEAYLLANMPEPEKQRVQLLRVFDHRKRLGEVDMQWVREEIERVQIQEE</sequence>
<name>A0ABX7FLK4_BRECH</name>
<dbReference type="InterPro" id="IPR052509">
    <property type="entry name" value="Metal_resp_DNA-bind_regulator"/>
</dbReference>
<dbReference type="Pfam" id="PF03551">
    <property type="entry name" value="PadR"/>
    <property type="match status" value="1"/>
</dbReference>
<evidence type="ECO:0000259" key="1">
    <source>
        <dbReference type="Pfam" id="PF03551"/>
    </source>
</evidence>
<dbReference type="RefSeq" id="WP_203354186.1">
    <property type="nucleotide sequence ID" value="NZ_CP069127.1"/>
</dbReference>
<protein>
    <submittedName>
        <fullName evidence="2">PadR family transcriptional regulator</fullName>
    </submittedName>
</protein>
<proteinExistence type="predicted"/>
<dbReference type="InterPro" id="IPR036388">
    <property type="entry name" value="WH-like_DNA-bd_sf"/>
</dbReference>
<dbReference type="InterPro" id="IPR036390">
    <property type="entry name" value="WH_DNA-bd_sf"/>
</dbReference>
<feature type="domain" description="Transcription regulator PadR N-terminal" evidence="1">
    <location>
        <begin position="6"/>
        <end position="79"/>
    </location>
</feature>
<dbReference type="PANTHER" id="PTHR33169">
    <property type="entry name" value="PADR-FAMILY TRANSCRIPTIONAL REGULATOR"/>
    <property type="match status" value="1"/>
</dbReference>
<keyword evidence="3" id="KW-1185">Reference proteome</keyword>
<dbReference type="EMBL" id="CP069127">
    <property type="protein sequence ID" value="QRG67123.1"/>
    <property type="molecule type" value="Genomic_DNA"/>
</dbReference>
<dbReference type="PANTHER" id="PTHR33169:SF14">
    <property type="entry name" value="TRANSCRIPTIONAL REGULATOR RV3488"/>
    <property type="match status" value="1"/>
</dbReference>
<evidence type="ECO:0000313" key="3">
    <source>
        <dbReference type="Proteomes" id="UP000596248"/>
    </source>
</evidence>
<accession>A0ABX7FLK4</accession>
<dbReference type="Gene3D" id="1.10.10.10">
    <property type="entry name" value="Winged helix-like DNA-binding domain superfamily/Winged helix DNA-binding domain"/>
    <property type="match status" value="1"/>
</dbReference>
<reference evidence="2 3" key="1">
    <citation type="submission" date="2021-01" db="EMBL/GenBank/DDBJ databases">
        <title>Identification of strong promoters based on the transcriptome of Brevibacillus choshinensis.</title>
        <authorList>
            <person name="Yao D."/>
            <person name="Zhang K."/>
            <person name="Wu J."/>
        </authorList>
    </citation>
    <scope>NUCLEOTIDE SEQUENCE [LARGE SCALE GENOMIC DNA]</scope>
    <source>
        <strain evidence="2 3">HPD31-SP3</strain>
    </source>
</reference>
<evidence type="ECO:0000313" key="2">
    <source>
        <dbReference type="EMBL" id="QRG67123.1"/>
    </source>
</evidence>
<gene>
    <name evidence="2" type="ORF">JNE38_27270</name>
</gene>
<dbReference type="SUPFAM" id="SSF46785">
    <property type="entry name" value="Winged helix' DNA-binding domain"/>
    <property type="match status" value="1"/>
</dbReference>